<dbReference type="InterPro" id="IPR000086">
    <property type="entry name" value="NUDIX_hydrolase_dom"/>
</dbReference>
<evidence type="ECO:0000313" key="6">
    <source>
        <dbReference type="EMBL" id="PRC92872.1"/>
    </source>
</evidence>
<dbReference type="OrthoDB" id="5417595at2"/>
<dbReference type="RefSeq" id="WP_105531947.1">
    <property type="nucleotide sequence ID" value="NZ_PUGF01000010.1"/>
</dbReference>
<feature type="domain" description="Nudix hydrolase" evidence="5">
    <location>
        <begin position="37"/>
        <end position="163"/>
    </location>
</feature>
<gene>
    <name evidence="6" type="ORF">S2091_2289</name>
</gene>
<dbReference type="Pfam" id="PF14803">
    <property type="entry name" value="Zn_ribbon_Nudix"/>
    <property type="match status" value="1"/>
</dbReference>
<keyword evidence="7" id="KW-1185">Reference proteome</keyword>
<comment type="similarity">
    <text evidence="4">Belongs to the Nudix hydrolase family.</text>
</comment>
<evidence type="ECO:0000256" key="3">
    <source>
        <dbReference type="ARBA" id="ARBA00022842"/>
    </source>
</evidence>
<protein>
    <submittedName>
        <fullName evidence="6">ADP-ribose pyrophosphatase</fullName>
    </submittedName>
</protein>
<dbReference type="Pfam" id="PF00293">
    <property type="entry name" value="NUDIX"/>
    <property type="match status" value="1"/>
</dbReference>
<evidence type="ECO:0000256" key="1">
    <source>
        <dbReference type="ARBA" id="ARBA00001946"/>
    </source>
</evidence>
<keyword evidence="3" id="KW-0460">Magnesium</keyword>
<dbReference type="Proteomes" id="UP000237839">
    <property type="component" value="Unassembled WGS sequence"/>
</dbReference>
<dbReference type="PANTHER" id="PTHR43222">
    <property type="entry name" value="NUDIX HYDROLASE 23"/>
    <property type="match status" value="1"/>
</dbReference>
<proteinExistence type="inferred from homology"/>
<dbReference type="InterPro" id="IPR029401">
    <property type="entry name" value="Nudix_N"/>
</dbReference>
<name>A0A2S9GYR9_9BURK</name>
<dbReference type="PROSITE" id="PS00893">
    <property type="entry name" value="NUDIX_BOX"/>
    <property type="match status" value="1"/>
</dbReference>
<dbReference type="Gene3D" id="3.90.79.10">
    <property type="entry name" value="Nucleoside Triphosphate Pyrophosphohydrolase"/>
    <property type="match status" value="1"/>
</dbReference>
<comment type="caution">
    <text evidence="6">The sequence shown here is derived from an EMBL/GenBank/DDBJ whole genome shotgun (WGS) entry which is preliminary data.</text>
</comment>
<evidence type="ECO:0000259" key="5">
    <source>
        <dbReference type="PROSITE" id="PS51462"/>
    </source>
</evidence>
<dbReference type="InterPro" id="IPR020084">
    <property type="entry name" value="NUDIX_hydrolase_CS"/>
</dbReference>
<dbReference type="PANTHER" id="PTHR43222:SF2">
    <property type="entry name" value="NUDIX HYDROLASE 23, CHLOROPLASTIC"/>
    <property type="match status" value="1"/>
</dbReference>
<accession>A0A2S9GYR9</accession>
<organism evidence="6 7">
    <name type="scientific">Solimicrobium silvestre</name>
    <dbReference type="NCBI Taxonomy" id="2099400"/>
    <lineage>
        <taxon>Bacteria</taxon>
        <taxon>Pseudomonadati</taxon>
        <taxon>Pseudomonadota</taxon>
        <taxon>Betaproteobacteria</taxon>
        <taxon>Burkholderiales</taxon>
        <taxon>Oxalobacteraceae</taxon>
        <taxon>Solimicrobium</taxon>
    </lineage>
</organism>
<reference evidence="6 7" key="1">
    <citation type="submission" date="2018-02" db="EMBL/GenBank/DDBJ databases">
        <title>Solimicrobium silvestre gen. nov., sp. nov., isolated from alpine forest soil.</title>
        <authorList>
            <person name="Margesin R."/>
            <person name="Albuquerque L."/>
            <person name="Zhang D.-C."/>
            <person name="Froufe H.J.C."/>
            <person name="Severino R."/>
            <person name="Roxo I."/>
            <person name="Egas C."/>
            <person name="Da Costa M.S."/>
        </authorList>
    </citation>
    <scope>NUCLEOTIDE SEQUENCE [LARGE SCALE GENOMIC DNA]</scope>
    <source>
        <strain evidence="6 7">S20-91</strain>
    </source>
</reference>
<dbReference type="EMBL" id="PUGF01000010">
    <property type="protein sequence ID" value="PRC92872.1"/>
    <property type="molecule type" value="Genomic_DNA"/>
</dbReference>
<dbReference type="GO" id="GO:0016787">
    <property type="term" value="F:hydrolase activity"/>
    <property type="evidence" value="ECO:0007669"/>
    <property type="project" value="UniProtKB-KW"/>
</dbReference>
<evidence type="ECO:0000256" key="4">
    <source>
        <dbReference type="RuleBase" id="RU003476"/>
    </source>
</evidence>
<comment type="cofactor">
    <cofactor evidence="1">
        <name>Mg(2+)</name>
        <dbReference type="ChEBI" id="CHEBI:18420"/>
    </cofactor>
</comment>
<dbReference type="PROSITE" id="PS51462">
    <property type="entry name" value="NUDIX"/>
    <property type="match status" value="1"/>
</dbReference>
<dbReference type="AlphaFoldDB" id="A0A2S9GYR9"/>
<keyword evidence="2 4" id="KW-0378">Hydrolase</keyword>
<evidence type="ECO:0000256" key="2">
    <source>
        <dbReference type="ARBA" id="ARBA00022801"/>
    </source>
</evidence>
<dbReference type="InterPro" id="IPR020476">
    <property type="entry name" value="Nudix_hydrolase"/>
</dbReference>
<sequence>MKFCSECAHPVSLKIPPEDNRLRFVCDHCNTIHYQNPKMVVGSIPVWEQSGETKVLLCRRAIEPRYGYWTLPAGFMENGETTSQAAMRETLEESGANIELHELFSLLNVPHVDQVHLFYRATLLDLNYSAGTESLEVALFSESEVPWDEIAFPTIFHTLKFFFSAPHANTPLSLHCHDILKPRTFL</sequence>
<dbReference type="CDD" id="cd04511">
    <property type="entry name" value="NUDIX_Hydrolase"/>
    <property type="match status" value="1"/>
</dbReference>
<dbReference type="PRINTS" id="PR00502">
    <property type="entry name" value="NUDIXFAMILY"/>
</dbReference>
<dbReference type="Gene3D" id="2.20.70.10">
    <property type="match status" value="1"/>
</dbReference>
<dbReference type="InterPro" id="IPR015797">
    <property type="entry name" value="NUDIX_hydrolase-like_dom_sf"/>
</dbReference>
<dbReference type="SUPFAM" id="SSF55811">
    <property type="entry name" value="Nudix"/>
    <property type="match status" value="1"/>
</dbReference>
<evidence type="ECO:0000313" key="7">
    <source>
        <dbReference type="Proteomes" id="UP000237839"/>
    </source>
</evidence>